<evidence type="ECO:0000313" key="2">
    <source>
        <dbReference type="EMBL" id="RCK70292.1"/>
    </source>
</evidence>
<dbReference type="RefSeq" id="WP_114125834.1">
    <property type="nucleotide sequence ID" value="NZ_QOUI01000003.1"/>
</dbReference>
<feature type="domain" description="NAD(P)-binding" evidence="1">
    <location>
        <begin position="7"/>
        <end position="191"/>
    </location>
</feature>
<dbReference type="InterPro" id="IPR016040">
    <property type="entry name" value="NAD(P)-bd_dom"/>
</dbReference>
<dbReference type="Gene3D" id="3.40.50.720">
    <property type="entry name" value="NAD(P)-binding Rossmann-like Domain"/>
    <property type="match status" value="1"/>
</dbReference>
<accession>A0A367YZ59</accession>
<dbReference type="Proteomes" id="UP000252770">
    <property type="component" value="Unassembled WGS sequence"/>
</dbReference>
<name>A0A367YZ59_9ACTN</name>
<evidence type="ECO:0000313" key="3">
    <source>
        <dbReference type="Proteomes" id="UP000252770"/>
    </source>
</evidence>
<dbReference type="PANTHER" id="PTHR15020:SF50">
    <property type="entry name" value="UPF0659 PROTEIN YMR090W"/>
    <property type="match status" value="1"/>
</dbReference>
<proteinExistence type="predicted"/>
<comment type="caution">
    <text evidence="2">The sequence shown here is derived from an EMBL/GenBank/DDBJ whole genome shotgun (WGS) entry which is preliminary data.</text>
</comment>
<dbReference type="Pfam" id="PF13460">
    <property type="entry name" value="NAD_binding_10"/>
    <property type="match status" value="1"/>
</dbReference>
<gene>
    <name evidence="2" type="ORF">DT076_06445</name>
</gene>
<organism evidence="2 3">
    <name type="scientific">Desertihabitans brevis</name>
    <dbReference type="NCBI Taxonomy" id="2268447"/>
    <lineage>
        <taxon>Bacteria</taxon>
        <taxon>Bacillati</taxon>
        <taxon>Actinomycetota</taxon>
        <taxon>Actinomycetes</taxon>
        <taxon>Propionibacteriales</taxon>
        <taxon>Propionibacteriaceae</taxon>
        <taxon>Desertihabitans</taxon>
    </lineage>
</organism>
<protein>
    <submittedName>
        <fullName evidence="2">NAD-dependent epimerase/dehydratase family protein</fullName>
    </submittedName>
</protein>
<dbReference type="InterPro" id="IPR036291">
    <property type="entry name" value="NAD(P)-bd_dom_sf"/>
</dbReference>
<evidence type="ECO:0000259" key="1">
    <source>
        <dbReference type="Pfam" id="PF13460"/>
    </source>
</evidence>
<dbReference type="PANTHER" id="PTHR15020">
    <property type="entry name" value="FLAVIN REDUCTASE-RELATED"/>
    <property type="match status" value="1"/>
</dbReference>
<keyword evidence="3" id="KW-1185">Reference proteome</keyword>
<sequence>MNVFVLGASGRTGRLLARTLLARGDRVSGLVRREEQRAELAALGVDASVGALAGATAETLAPLLRGADAVVFAAGSNAGAREVTAAVDGQAVVETLAAARLADVDRFLLLSVLPEAGRGQRPDEDEEFYFAVKKLVDVTVTLSDLDWVVLRPSLLVDRPGTGQVALGPAQPDDEIPRADVAATLAELLHEPRVRRQLLEVTQGSTPVAQAVRATIR</sequence>
<dbReference type="AlphaFoldDB" id="A0A367YZ59"/>
<reference evidence="2 3" key="1">
    <citation type="submission" date="2018-07" db="EMBL/GenBank/DDBJ databases">
        <title>Desertimonas flava gen. nov. sp. nov.</title>
        <authorList>
            <person name="Liu S."/>
        </authorList>
    </citation>
    <scope>NUCLEOTIDE SEQUENCE [LARGE SCALE GENOMIC DNA]</scope>
    <source>
        <strain evidence="2 3">16Sb5-5</strain>
    </source>
</reference>
<dbReference type="SUPFAM" id="SSF51735">
    <property type="entry name" value="NAD(P)-binding Rossmann-fold domains"/>
    <property type="match status" value="1"/>
</dbReference>
<dbReference type="EMBL" id="QOUI01000003">
    <property type="protein sequence ID" value="RCK70292.1"/>
    <property type="molecule type" value="Genomic_DNA"/>
</dbReference>